<dbReference type="EMBL" id="OV696690">
    <property type="protein sequence ID" value="CAH1266528.1"/>
    <property type="molecule type" value="Genomic_DNA"/>
</dbReference>
<evidence type="ECO:0000313" key="2">
    <source>
        <dbReference type="EMBL" id="CAH1266528.1"/>
    </source>
</evidence>
<sequence length="379" mass="42709">MGAFPYYWTARDLFKIDQNEGEYSDKMAVLSVGAGNLRNVIATVAGLKQPFDGSVHFVLNDTDRQVLARNMFFLHFLWKYKGEEKVTQQLTQIWYSVKIAEEGAGMSDEAPTQDGDVPAVTTSLWPGNPAHDETLRHPRLPKITEHVGKIVAGINVDAMPFSDWDYLEVKAQSSGDDLLETYFHYIDDAVKKFADLYNQGNVSCHMILDNFLNVQAHLPMEIEFDRILTTDVSAYINYPVLLETLRPLLRKENNKSVIITEFINWTTCYPIKATPPQLDGLLTMSLFDQAVEDVRHEPDRPVWVNMAQQADANEHLKMMLVYSGAGPAAESAAEYFDNWGAFNQYLRAGLLVHKCPVSSHPVLSTKDVPRCPRFAMSAG</sequence>
<feature type="domain" description="DUF4470" evidence="1">
    <location>
        <begin position="9"/>
        <end position="99"/>
    </location>
</feature>
<gene>
    <name evidence="2" type="primary">Hypp3404</name>
    <name evidence="2" type="ORF">BLAG_LOCUS20105</name>
</gene>
<keyword evidence="3" id="KW-1185">Reference proteome</keyword>
<dbReference type="OrthoDB" id="5282002at2759"/>
<dbReference type="InterPro" id="IPR027974">
    <property type="entry name" value="DUF4470"/>
</dbReference>
<evidence type="ECO:0000259" key="1">
    <source>
        <dbReference type="Pfam" id="PF14737"/>
    </source>
</evidence>
<dbReference type="AlphaFoldDB" id="A0A8J9ZZP9"/>
<organism evidence="2 3">
    <name type="scientific">Branchiostoma lanceolatum</name>
    <name type="common">Common lancelet</name>
    <name type="synonym">Amphioxus lanceolatum</name>
    <dbReference type="NCBI Taxonomy" id="7740"/>
    <lineage>
        <taxon>Eukaryota</taxon>
        <taxon>Metazoa</taxon>
        <taxon>Chordata</taxon>
        <taxon>Cephalochordata</taxon>
        <taxon>Leptocardii</taxon>
        <taxon>Amphioxiformes</taxon>
        <taxon>Branchiostomatidae</taxon>
        <taxon>Branchiostoma</taxon>
    </lineage>
</organism>
<name>A0A8J9ZZP9_BRALA</name>
<dbReference type="Pfam" id="PF14737">
    <property type="entry name" value="DUF4470"/>
    <property type="match status" value="1"/>
</dbReference>
<reference evidence="2" key="1">
    <citation type="submission" date="2022-01" db="EMBL/GenBank/DDBJ databases">
        <authorList>
            <person name="Braso-Vives M."/>
        </authorList>
    </citation>
    <scope>NUCLEOTIDE SEQUENCE</scope>
</reference>
<evidence type="ECO:0000313" key="3">
    <source>
        <dbReference type="Proteomes" id="UP000838412"/>
    </source>
</evidence>
<protein>
    <submittedName>
        <fullName evidence="2">Hypp3404 protein</fullName>
    </submittedName>
</protein>
<accession>A0A8J9ZZP9</accession>
<proteinExistence type="predicted"/>
<dbReference type="Proteomes" id="UP000838412">
    <property type="component" value="Chromosome 5"/>
</dbReference>